<dbReference type="InterPro" id="IPR036396">
    <property type="entry name" value="Cyt_P450_sf"/>
</dbReference>
<dbReference type="GO" id="GO:0016712">
    <property type="term" value="F:oxidoreductase activity, acting on paired donors, with incorporation or reduction of molecular oxygen, reduced flavin or flavoprotein as one donor, and incorporation of one atom of oxygen"/>
    <property type="evidence" value="ECO:0007669"/>
    <property type="project" value="TreeGrafter"/>
</dbReference>
<reference evidence="10" key="1">
    <citation type="submission" date="2022-11" db="UniProtKB">
        <authorList>
            <consortium name="WormBaseParasite"/>
        </authorList>
    </citation>
    <scope>IDENTIFICATION</scope>
</reference>
<evidence type="ECO:0000256" key="4">
    <source>
        <dbReference type="ARBA" id="ARBA00023002"/>
    </source>
</evidence>
<dbReference type="AlphaFoldDB" id="A0A914XTV3"/>
<dbReference type="PANTHER" id="PTHR24300">
    <property type="entry name" value="CYTOCHROME P450 508A4-RELATED"/>
    <property type="match status" value="1"/>
</dbReference>
<evidence type="ECO:0000313" key="9">
    <source>
        <dbReference type="Proteomes" id="UP000887577"/>
    </source>
</evidence>
<keyword evidence="7 8" id="KW-0349">Heme</keyword>
<dbReference type="InterPro" id="IPR001128">
    <property type="entry name" value="Cyt_P450"/>
</dbReference>
<dbReference type="CDD" id="cd20617">
    <property type="entry name" value="CYP1_2-like"/>
    <property type="match status" value="1"/>
</dbReference>
<organism evidence="9 10">
    <name type="scientific">Panagrolaimus superbus</name>
    <dbReference type="NCBI Taxonomy" id="310955"/>
    <lineage>
        <taxon>Eukaryota</taxon>
        <taxon>Metazoa</taxon>
        <taxon>Ecdysozoa</taxon>
        <taxon>Nematoda</taxon>
        <taxon>Chromadorea</taxon>
        <taxon>Rhabditida</taxon>
        <taxon>Tylenchina</taxon>
        <taxon>Panagrolaimomorpha</taxon>
        <taxon>Panagrolaimoidea</taxon>
        <taxon>Panagrolaimidae</taxon>
        <taxon>Panagrolaimus</taxon>
    </lineage>
</organism>
<protein>
    <submittedName>
        <fullName evidence="10">Cytochrome P450</fullName>
    </submittedName>
</protein>
<evidence type="ECO:0000256" key="3">
    <source>
        <dbReference type="ARBA" id="ARBA00022723"/>
    </source>
</evidence>
<evidence type="ECO:0000256" key="6">
    <source>
        <dbReference type="ARBA" id="ARBA00023033"/>
    </source>
</evidence>
<evidence type="ECO:0000313" key="10">
    <source>
        <dbReference type="WBParaSite" id="PSU_v2.g11388.t1"/>
    </source>
</evidence>
<dbReference type="GO" id="GO:0005506">
    <property type="term" value="F:iron ion binding"/>
    <property type="evidence" value="ECO:0007669"/>
    <property type="project" value="InterPro"/>
</dbReference>
<dbReference type="GO" id="GO:0020037">
    <property type="term" value="F:heme binding"/>
    <property type="evidence" value="ECO:0007669"/>
    <property type="project" value="InterPro"/>
</dbReference>
<feature type="binding site" description="axial binding residue" evidence="7">
    <location>
        <position position="376"/>
    </location>
    <ligand>
        <name>heme</name>
        <dbReference type="ChEBI" id="CHEBI:30413"/>
    </ligand>
    <ligandPart>
        <name>Fe</name>
        <dbReference type="ChEBI" id="CHEBI:18248"/>
    </ligandPart>
</feature>
<dbReference type="Pfam" id="PF00067">
    <property type="entry name" value="p450"/>
    <property type="match status" value="1"/>
</dbReference>
<keyword evidence="9" id="KW-1185">Reference proteome</keyword>
<dbReference type="PROSITE" id="PS00086">
    <property type="entry name" value="CYTOCHROME_P450"/>
    <property type="match status" value="1"/>
</dbReference>
<keyword evidence="6 8" id="KW-0503">Monooxygenase</keyword>
<dbReference type="GO" id="GO:0005737">
    <property type="term" value="C:cytoplasm"/>
    <property type="evidence" value="ECO:0007669"/>
    <property type="project" value="TreeGrafter"/>
</dbReference>
<sequence length="431" mass="50255">MAKRIWKYYQLINETFVKDGDAFAGRKSIGNYNLNVRGGDYGIILVDSDLWKEHRRFALHVFKDFGMGRGLMEEKILCEFDNMLESIEYHLNSQKQASINIASVFEIAVSNIINQMLFGFSYHGEEKKKEFSRYKDVIARHMQMGTWPSALMGLLFFNTVRYLPYFNKKIDMVLDDFKFLTDYCKKQIEKHRFEMKQNGYDKENPAKDYVEAYLRESEKNAAFTDVQLINSLFDLWIAGQETTANTLIFSILYLLHNPEIQTKLHKELDAVIGSDRRINLSDKNSLIYVNAFINEVQRSVNLLPQNLLHRTLKDVKVGKYFIKKGTTIIPQISNVLYNENIFPEPQNFKPERFIDENGQLKKVNELVPFSIGKRQCLGESLARMELFLIISNFYNHFNVSPIDANNLPTLDKTPGITVQPKSFECNIFKRF</sequence>
<accession>A0A914XTV3</accession>
<dbReference type="SUPFAM" id="SSF48264">
    <property type="entry name" value="Cytochrome P450"/>
    <property type="match status" value="1"/>
</dbReference>
<comment type="cofactor">
    <cofactor evidence="1 7">
        <name>heme</name>
        <dbReference type="ChEBI" id="CHEBI:30413"/>
    </cofactor>
</comment>
<dbReference type="PRINTS" id="PR00463">
    <property type="entry name" value="EP450I"/>
</dbReference>
<evidence type="ECO:0000256" key="7">
    <source>
        <dbReference type="PIRSR" id="PIRSR602401-1"/>
    </source>
</evidence>
<dbReference type="GO" id="GO:0006805">
    <property type="term" value="P:xenobiotic metabolic process"/>
    <property type="evidence" value="ECO:0007669"/>
    <property type="project" value="TreeGrafter"/>
</dbReference>
<dbReference type="PANTHER" id="PTHR24300:SF369">
    <property type="entry name" value="CYTOCHROME P450 FAMILY"/>
    <property type="match status" value="1"/>
</dbReference>
<keyword evidence="4 8" id="KW-0560">Oxidoreductase</keyword>
<dbReference type="InterPro" id="IPR017972">
    <property type="entry name" value="Cyt_P450_CS"/>
</dbReference>
<evidence type="ECO:0000256" key="1">
    <source>
        <dbReference type="ARBA" id="ARBA00001971"/>
    </source>
</evidence>
<dbReference type="Gene3D" id="1.10.630.10">
    <property type="entry name" value="Cytochrome P450"/>
    <property type="match status" value="1"/>
</dbReference>
<name>A0A914XTV3_9BILA</name>
<comment type="similarity">
    <text evidence="2 8">Belongs to the cytochrome P450 family.</text>
</comment>
<dbReference type="Proteomes" id="UP000887577">
    <property type="component" value="Unplaced"/>
</dbReference>
<evidence type="ECO:0000256" key="5">
    <source>
        <dbReference type="ARBA" id="ARBA00023004"/>
    </source>
</evidence>
<proteinExistence type="inferred from homology"/>
<keyword evidence="5 7" id="KW-0408">Iron</keyword>
<dbReference type="FunFam" id="1.10.630.10:FF:000036">
    <property type="entry name" value="CYtochrome P450 family"/>
    <property type="match status" value="1"/>
</dbReference>
<evidence type="ECO:0000256" key="2">
    <source>
        <dbReference type="ARBA" id="ARBA00010617"/>
    </source>
</evidence>
<dbReference type="InterPro" id="IPR050182">
    <property type="entry name" value="Cytochrome_P450_fam2"/>
</dbReference>
<keyword evidence="3 7" id="KW-0479">Metal-binding</keyword>
<dbReference type="WBParaSite" id="PSU_v2.g11388.t1">
    <property type="protein sequence ID" value="PSU_v2.g11388.t1"/>
    <property type="gene ID" value="PSU_v2.g11388"/>
</dbReference>
<dbReference type="GO" id="GO:0006082">
    <property type="term" value="P:organic acid metabolic process"/>
    <property type="evidence" value="ECO:0007669"/>
    <property type="project" value="TreeGrafter"/>
</dbReference>
<dbReference type="InterPro" id="IPR002401">
    <property type="entry name" value="Cyt_P450_E_grp-I"/>
</dbReference>
<dbReference type="PRINTS" id="PR00385">
    <property type="entry name" value="P450"/>
</dbReference>
<evidence type="ECO:0000256" key="8">
    <source>
        <dbReference type="RuleBase" id="RU000461"/>
    </source>
</evidence>